<name>A0A7C9DFD1_OPUST</name>
<evidence type="ECO:0000313" key="1">
    <source>
        <dbReference type="EMBL" id="MBA4637088.1"/>
    </source>
</evidence>
<dbReference type="AlphaFoldDB" id="A0A7C9DFD1"/>
<reference evidence="1" key="2">
    <citation type="submission" date="2020-07" db="EMBL/GenBank/DDBJ databases">
        <authorList>
            <person name="Vera ALvarez R."/>
            <person name="Arias-Moreno D.M."/>
            <person name="Jimenez-Jacinto V."/>
            <person name="Jimenez-Bremont J.F."/>
            <person name="Swaminathan K."/>
            <person name="Moose S.P."/>
            <person name="Guerrero-Gonzalez M.L."/>
            <person name="Marino-Ramirez L."/>
            <person name="Landsman D."/>
            <person name="Rodriguez-Kessler M."/>
            <person name="Delgado-Sanchez P."/>
        </authorList>
    </citation>
    <scope>NUCLEOTIDE SEQUENCE</scope>
    <source>
        <tissue evidence="1">Cladode</tissue>
    </source>
</reference>
<dbReference type="EMBL" id="GISG01102847">
    <property type="protein sequence ID" value="MBA4637088.1"/>
    <property type="molecule type" value="Transcribed_RNA"/>
</dbReference>
<accession>A0A7C9DFD1</accession>
<protein>
    <submittedName>
        <fullName evidence="1">Uncharacterized protein</fullName>
    </submittedName>
</protein>
<reference evidence="1" key="1">
    <citation type="journal article" date="2013" name="J. Plant Res.">
        <title>Effect of fungi and light on seed germination of three Opuntia species from semiarid lands of central Mexico.</title>
        <authorList>
            <person name="Delgado-Sanchez P."/>
            <person name="Jimenez-Bremont J.F."/>
            <person name="Guerrero-Gonzalez Mde L."/>
            <person name="Flores J."/>
        </authorList>
    </citation>
    <scope>NUCLEOTIDE SEQUENCE</scope>
    <source>
        <tissue evidence="1">Cladode</tissue>
    </source>
</reference>
<proteinExistence type="predicted"/>
<organism evidence="1">
    <name type="scientific">Opuntia streptacantha</name>
    <name type="common">Prickly pear cactus</name>
    <name type="synonym">Opuntia cardona</name>
    <dbReference type="NCBI Taxonomy" id="393608"/>
    <lineage>
        <taxon>Eukaryota</taxon>
        <taxon>Viridiplantae</taxon>
        <taxon>Streptophyta</taxon>
        <taxon>Embryophyta</taxon>
        <taxon>Tracheophyta</taxon>
        <taxon>Spermatophyta</taxon>
        <taxon>Magnoliopsida</taxon>
        <taxon>eudicotyledons</taxon>
        <taxon>Gunneridae</taxon>
        <taxon>Pentapetalae</taxon>
        <taxon>Caryophyllales</taxon>
        <taxon>Cactineae</taxon>
        <taxon>Cactaceae</taxon>
        <taxon>Opuntioideae</taxon>
        <taxon>Opuntia</taxon>
    </lineage>
</organism>
<sequence>MPHGPCQTSAGASRSLHLIRQGLHFQLFSSLFIQMMKKSSQMLAGPCRICLMEPMTKSRLLLKRVFVHDLWNFYFTLLHLYSFPHSVQSVILSLVMTFRLSAS</sequence>